<dbReference type="EMBL" id="BAABAO010000010">
    <property type="protein sequence ID" value="GAA4133286.1"/>
    <property type="molecule type" value="Genomic_DNA"/>
</dbReference>
<dbReference type="Proteomes" id="UP001501333">
    <property type="component" value="Unassembled WGS sequence"/>
</dbReference>
<evidence type="ECO:0008006" key="3">
    <source>
        <dbReference type="Google" id="ProtNLM"/>
    </source>
</evidence>
<protein>
    <recommendedName>
        <fullName evidence="3">Outer membrane protein beta-barrel domain-containing protein</fullName>
    </recommendedName>
</protein>
<name>A0ABP7YCU0_9FLAO</name>
<reference evidence="2" key="1">
    <citation type="journal article" date="2019" name="Int. J. Syst. Evol. Microbiol.">
        <title>The Global Catalogue of Microorganisms (GCM) 10K type strain sequencing project: providing services to taxonomists for standard genome sequencing and annotation.</title>
        <authorList>
            <consortium name="The Broad Institute Genomics Platform"/>
            <consortium name="The Broad Institute Genome Sequencing Center for Infectious Disease"/>
            <person name="Wu L."/>
            <person name="Ma J."/>
        </authorList>
    </citation>
    <scope>NUCLEOTIDE SEQUENCE [LARGE SCALE GENOMIC DNA]</scope>
    <source>
        <strain evidence="2">JCM 17386</strain>
    </source>
</reference>
<comment type="caution">
    <text evidence="1">The sequence shown here is derived from an EMBL/GenBank/DDBJ whole genome shotgun (WGS) entry which is preliminary data.</text>
</comment>
<gene>
    <name evidence="1" type="ORF">GCM10022250_26970</name>
</gene>
<accession>A0ABP7YCU0</accession>
<proteinExistence type="predicted"/>
<keyword evidence="2" id="KW-1185">Reference proteome</keyword>
<sequence>MLFTCFFSSLIQGQTEGKFIKASIGFGSSTSHYEEENPEIIDGFGFYTQGEYIIGIKKWFSVRPYAGLIITSTDEDKIRNPQNYKVETKAFFLGGKVRFCAPIPWVAPFIETGIGASIGSFETYTEYVNEKKSGVVAHIPISFGLAVGRKNNIELGISFYSNLSTEQSFGGFTAGYTFPLD</sequence>
<dbReference type="RefSeq" id="WP_344757868.1">
    <property type="nucleotide sequence ID" value="NZ_BAABAO010000010.1"/>
</dbReference>
<organism evidence="1 2">
    <name type="scientific">Flavobacterium chungbukense</name>
    <dbReference type="NCBI Taxonomy" id="877464"/>
    <lineage>
        <taxon>Bacteria</taxon>
        <taxon>Pseudomonadati</taxon>
        <taxon>Bacteroidota</taxon>
        <taxon>Flavobacteriia</taxon>
        <taxon>Flavobacteriales</taxon>
        <taxon>Flavobacteriaceae</taxon>
        <taxon>Flavobacterium</taxon>
    </lineage>
</organism>
<evidence type="ECO:0000313" key="2">
    <source>
        <dbReference type="Proteomes" id="UP001501333"/>
    </source>
</evidence>
<evidence type="ECO:0000313" key="1">
    <source>
        <dbReference type="EMBL" id="GAA4133286.1"/>
    </source>
</evidence>